<dbReference type="PANTHER" id="PTHR14859">
    <property type="entry name" value="CALCOFLUOR WHITE HYPERSENSITIVE PROTEIN PRECURSOR"/>
    <property type="match status" value="1"/>
</dbReference>
<proteinExistence type="predicted"/>
<dbReference type="Pfam" id="PF03372">
    <property type="entry name" value="Exo_endo_phos"/>
    <property type="match status" value="1"/>
</dbReference>
<dbReference type="EMBL" id="BAAARV010000005">
    <property type="protein sequence ID" value="GAA2330261.1"/>
    <property type="molecule type" value="Genomic_DNA"/>
</dbReference>
<keyword evidence="2" id="KW-0378">Hydrolase</keyword>
<dbReference type="InterPro" id="IPR051916">
    <property type="entry name" value="GPI-anchor_lipid_remodeler"/>
</dbReference>
<keyword evidence="2" id="KW-0540">Nuclease</keyword>
<dbReference type="SUPFAM" id="SSF56219">
    <property type="entry name" value="DNase I-like"/>
    <property type="match status" value="1"/>
</dbReference>
<evidence type="ECO:0000313" key="3">
    <source>
        <dbReference type="Proteomes" id="UP001501444"/>
    </source>
</evidence>
<protein>
    <submittedName>
        <fullName evidence="2">Endonuclease/exonuclease/phosphatase family protein</fullName>
    </submittedName>
</protein>
<dbReference type="RefSeq" id="WP_344610826.1">
    <property type="nucleotide sequence ID" value="NZ_BAAARV010000005.1"/>
</dbReference>
<dbReference type="PANTHER" id="PTHR14859:SF15">
    <property type="entry name" value="ENDONUCLEASE_EXONUCLEASE_PHOSPHATASE DOMAIN-CONTAINING PROTEIN"/>
    <property type="match status" value="1"/>
</dbReference>
<sequence length="269" mass="29242">MRLGTFNLMHGRSLADGRVDHDRIATSIAGLDADVLGLQEVDRAQPRSGHADLARIAADALGAGHVLFVPAVVGTPGEAFRAATDEDHEGPEPHYGIALVSRYPVLQWRVTRLPAAPLRAPIMIPGPRRARLLLLDDEPRVLVAAVVATPAGRVTVATTHLSFVPGWNVRQLHLVRRALRDLPAPRVLLADLNLPGRLPRLVSGWHRLGSVATYPSPAPRVQFDHVLADSRGIERLPRVLGVSSPEMPFSDHRPLLVTMRDRPGTLSID</sequence>
<gene>
    <name evidence="2" type="ORF">GCM10010170_008110</name>
</gene>
<feature type="domain" description="Endonuclease/exonuclease/phosphatase" evidence="1">
    <location>
        <begin position="4"/>
        <end position="252"/>
    </location>
</feature>
<accession>A0ABN3FH75</accession>
<keyword evidence="2" id="KW-0255">Endonuclease</keyword>
<organism evidence="2 3">
    <name type="scientific">Dactylosporangium salmoneum</name>
    <dbReference type="NCBI Taxonomy" id="53361"/>
    <lineage>
        <taxon>Bacteria</taxon>
        <taxon>Bacillati</taxon>
        <taxon>Actinomycetota</taxon>
        <taxon>Actinomycetes</taxon>
        <taxon>Micromonosporales</taxon>
        <taxon>Micromonosporaceae</taxon>
        <taxon>Dactylosporangium</taxon>
    </lineage>
</organism>
<name>A0ABN3FH75_9ACTN</name>
<keyword evidence="3" id="KW-1185">Reference proteome</keyword>
<dbReference type="InterPro" id="IPR036691">
    <property type="entry name" value="Endo/exonu/phosph_ase_sf"/>
</dbReference>
<dbReference type="Proteomes" id="UP001501444">
    <property type="component" value="Unassembled WGS sequence"/>
</dbReference>
<reference evidence="2 3" key="1">
    <citation type="journal article" date="2019" name="Int. J. Syst. Evol. Microbiol.">
        <title>The Global Catalogue of Microorganisms (GCM) 10K type strain sequencing project: providing services to taxonomists for standard genome sequencing and annotation.</title>
        <authorList>
            <consortium name="The Broad Institute Genomics Platform"/>
            <consortium name="The Broad Institute Genome Sequencing Center for Infectious Disease"/>
            <person name="Wu L."/>
            <person name="Ma J."/>
        </authorList>
    </citation>
    <scope>NUCLEOTIDE SEQUENCE [LARGE SCALE GENOMIC DNA]</scope>
    <source>
        <strain evidence="2 3">JCM 3272</strain>
    </source>
</reference>
<dbReference type="GO" id="GO:0004519">
    <property type="term" value="F:endonuclease activity"/>
    <property type="evidence" value="ECO:0007669"/>
    <property type="project" value="UniProtKB-KW"/>
</dbReference>
<evidence type="ECO:0000259" key="1">
    <source>
        <dbReference type="Pfam" id="PF03372"/>
    </source>
</evidence>
<comment type="caution">
    <text evidence="2">The sequence shown here is derived from an EMBL/GenBank/DDBJ whole genome shotgun (WGS) entry which is preliminary data.</text>
</comment>
<dbReference type="InterPro" id="IPR005135">
    <property type="entry name" value="Endo/exonuclease/phosphatase"/>
</dbReference>
<dbReference type="Gene3D" id="3.60.10.10">
    <property type="entry name" value="Endonuclease/exonuclease/phosphatase"/>
    <property type="match status" value="1"/>
</dbReference>
<evidence type="ECO:0000313" key="2">
    <source>
        <dbReference type="EMBL" id="GAA2330261.1"/>
    </source>
</evidence>